<evidence type="ECO:0000256" key="2">
    <source>
        <dbReference type="ARBA" id="ARBA00009347"/>
    </source>
</evidence>
<dbReference type="CDD" id="cd00567">
    <property type="entry name" value="ACAD"/>
    <property type="match status" value="1"/>
</dbReference>
<evidence type="ECO:0000313" key="12">
    <source>
        <dbReference type="Proteomes" id="UP000547444"/>
    </source>
</evidence>
<dbReference type="InterPro" id="IPR046373">
    <property type="entry name" value="Acyl-CoA_Oxase/DH_mid-dom_sf"/>
</dbReference>
<dbReference type="Gene3D" id="1.10.540.10">
    <property type="entry name" value="Acyl-CoA dehydrogenase/oxidase, N-terminal domain"/>
    <property type="match status" value="1"/>
</dbReference>
<comment type="catalytic activity">
    <reaction evidence="6">
        <text>a 2,3-saturated acyl-CoA + A = a 2,3-dehydroacyl-CoA + AH2</text>
        <dbReference type="Rhea" id="RHEA:48608"/>
        <dbReference type="ChEBI" id="CHEBI:13193"/>
        <dbReference type="ChEBI" id="CHEBI:17499"/>
        <dbReference type="ChEBI" id="CHEBI:60015"/>
        <dbReference type="ChEBI" id="CHEBI:65111"/>
    </reaction>
</comment>
<keyword evidence="12" id="KW-1185">Reference proteome</keyword>
<feature type="domain" description="Acyl-CoA dehydrogenase/oxidase C-terminal" evidence="8">
    <location>
        <begin position="235"/>
        <end position="382"/>
    </location>
</feature>
<dbReference type="SUPFAM" id="SSF47203">
    <property type="entry name" value="Acyl-CoA dehydrogenase C-terminal domain-like"/>
    <property type="match status" value="1"/>
</dbReference>
<dbReference type="GO" id="GO:0050660">
    <property type="term" value="F:flavin adenine dinucleotide binding"/>
    <property type="evidence" value="ECO:0007669"/>
    <property type="project" value="InterPro"/>
</dbReference>
<gene>
    <name evidence="11" type="ORF">FHU31_002522</name>
</gene>
<evidence type="ECO:0000259" key="10">
    <source>
        <dbReference type="Pfam" id="PF02771"/>
    </source>
</evidence>
<dbReference type="FunFam" id="2.40.110.10:FF:000002">
    <property type="entry name" value="Acyl-CoA dehydrogenase fadE12"/>
    <property type="match status" value="1"/>
</dbReference>
<dbReference type="PANTHER" id="PTHR48083:SF1">
    <property type="entry name" value="DEHYDROGENASE, PUTATIVE (AFU_ORTHOLOGUE AFUA_7G06510)-RELATED"/>
    <property type="match status" value="1"/>
</dbReference>
<dbReference type="GO" id="GO:0005737">
    <property type="term" value="C:cytoplasm"/>
    <property type="evidence" value="ECO:0007669"/>
    <property type="project" value="TreeGrafter"/>
</dbReference>
<keyword evidence="5 7" id="KW-0560">Oxidoreductase</keyword>
<comment type="cofactor">
    <cofactor evidence="1 7">
        <name>FAD</name>
        <dbReference type="ChEBI" id="CHEBI:57692"/>
    </cofactor>
</comment>
<evidence type="ECO:0000259" key="9">
    <source>
        <dbReference type="Pfam" id="PF02770"/>
    </source>
</evidence>
<evidence type="ECO:0000256" key="5">
    <source>
        <dbReference type="ARBA" id="ARBA00023002"/>
    </source>
</evidence>
<feature type="domain" description="Acyl-CoA dehydrogenase/oxidase N-terminal" evidence="10">
    <location>
        <begin position="12"/>
        <end position="123"/>
    </location>
</feature>
<comment type="similarity">
    <text evidence="2 7">Belongs to the acyl-CoA dehydrogenase family.</text>
</comment>
<dbReference type="FunFam" id="1.20.140.10:FF:000012">
    <property type="entry name" value="Acyl-CoA dehydrogenase fadE12"/>
    <property type="match status" value="1"/>
</dbReference>
<dbReference type="Pfam" id="PF02770">
    <property type="entry name" value="Acyl-CoA_dh_M"/>
    <property type="match status" value="1"/>
</dbReference>
<evidence type="ECO:0000313" key="11">
    <source>
        <dbReference type="EMBL" id="NIH95566.1"/>
    </source>
</evidence>
<proteinExistence type="inferred from homology"/>
<dbReference type="SUPFAM" id="SSF56645">
    <property type="entry name" value="Acyl-CoA dehydrogenase NM domain-like"/>
    <property type="match status" value="1"/>
</dbReference>
<evidence type="ECO:0000259" key="8">
    <source>
        <dbReference type="Pfam" id="PF00441"/>
    </source>
</evidence>
<dbReference type="Proteomes" id="UP000547444">
    <property type="component" value="Unassembled WGS sequence"/>
</dbReference>
<dbReference type="Pfam" id="PF02771">
    <property type="entry name" value="Acyl-CoA_dh_N"/>
    <property type="match status" value="1"/>
</dbReference>
<dbReference type="EMBL" id="JAANOW010000001">
    <property type="protein sequence ID" value="NIH95566.1"/>
    <property type="molecule type" value="Genomic_DNA"/>
</dbReference>
<dbReference type="InterPro" id="IPR009075">
    <property type="entry name" value="AcylCo_DH/oxidase_C"/>
</dbReference>
<dbReference type="InterPro" id="IPR006091">
    <property type="entry name" value="Acyl-CoA_Oxase/DH_mid-dom"/>
</dbReference>
<name>A0A7X5TZC3_9MYCO</name>
<evidence type="ECO:0000256" key="3">
    <source>
        <dbReference type="ARBA" id="ARBA00022630"/>
    </source>
</evidence>
<dbReference type="GO" id="GO:0003995">
    <property type="term" value="F:acyl-CoA dehydrogenase activity"/>
    <property type="evidence" value="ECO:0007669"/>
    <property type="project" value="TreeGrafter"/>
</dbReference>
<sequence>MAVVTGTVQQLSDDEMAIRDAVRGIAARFGPDYYQEQVDTGGSCAELWNALGRNGYLGMHLPEEYGGGGLGLREIAMVVEETAIAGCPLQSMLFSPGVVGTVIDRSANEEQKRRWLPGVATGETRLSFAITEPDAGSNAHRIATTAVRHGDHYVLNGQKVFITGMESAAWVMVVARTHTDELTGRSQSSVFMVPTDAPGLSFTPIRTVMNQPDKSHQVFFDDVAVAAENLVGPEGKGLRVAFTGLNTERILTSSLCTGIGRYALNKAVDYANSRRVWDQPIGAHQGVAHPLAAAHIHLEAARLVTNRACELYDTGAEVGELANMAKYLGASSGLEALDSAVAVHGGNGVTFEYQLATYFWVVRMLNMGPVSKEMILNFVAEHSLGLPRSY</sequence>
<dbReference type="GO" id="GO:0033539">
    <property type="term" value="P:fatty acid beta-oxidation using acyl-CoA dehydrogenase"/>
    <property type="evidence" value="ECO:0007669"/>
    <property type="project" value="TreeGrafter"/>
</dbReference>
<keyword evidence="4 7" id="KW-0274">FAD</keyword>
<dbReference type="InterPro" id="IPR013786">
    <property type="entry name" value="AcylCoA_DH/ox_N"/>
</dbReference>
<organism evidence="11 12">
    <name type="scientific">Mycolicibacterium fluoranthenivorans</name>
    <dbReference type="NCBI Taxonomy" id="258505"/>
    <lineage>
        <taxon>Bacteria</taxon>
        <taxon>Bacillati</taxon>
        <taxon>Actinomycetota</taxon>
        <taxon>Actinomycetes</taxon>
        <taxon>Mycobacteriales</taxon>
        <taxon>Mycobacteriaceae</taxon>
        <taxon>Mycolicibacterium</taxon>
    </lineage>
</organism>
<comment type="caution">
    <text evidence="11">The sequence shown here is derived from an EMBL/GenBank/DDBJ whole genome shotgun (WGS) entry which is preliminary data.</text>
</comment>
<dbReference type="Gene3D" id="2.40.110.10">
    <property type="entry name" value="Butyryl-CoA Dehydrogenase, subunit A, domain 2"/>
    <property type="match status" value="1"/>
</dbReference>
<dbReference type="InterPro" id="IPR009100">
    <property type="entry name" value="AcylCoA_DH/oxidase_NM_dom_sf"/>
</dbReference>
<keyword evidence="3 7" id="KW-0285">Flavoprotein</keyword>
<evidence type="ECO:0000256" key="1">
    <source>
        <dbReference type="ARBA" id="ARBA00001974"/>
    </source>
</evidence>
<evidence type="ECO:0000256" key="7">
    <source>
        <dbReference type="RuleBase" id="RU362125"/>
    </source>
</evidence>
<evidence type="ECO:0000256" key="4">
    <source>
        <dbReference type="ARBA" id="ARBA00022827"/>
    </source>
</evidence>
<dbReference type="InterPro" id="IPR050741">
    <property type="entry name" value="Acyl-CoA_dehydrogenase"/>
</dbReference>
<dbReference type="InterPro" id="IPR036250">
    <property type="entry name" value="AcylCo_DH-like_C"/>
</dbReference>
<feature type="domain" description="Acyl-CoA oxidase/dehydrogenase middle" evidence="9">
    <location>
        <begin position="127"/>
        <end position="223"/>
    </location>
</feature>
<dbReference type="RefSeq" id="WP_167158702.1">
    <property type="nucleotide sequence ID" value="NZ_JAANOW010000001.1"/>
</dbReference>
<dbReference type="InterPro" id="IPR037069">
    <property type="entry name" value="AcylCoA_DH/ox_N_sf"/>
</dbReference>
<evidence type="ECO:0000256" key="6">
    <source>
        <dbReference type="ARBA" id="ARBA00052546"/>
    </source>
</evidence>
<dbReference type="Gene3D" id="1.20.140.10">
    <property type="entry name" value="Butyryl-CoA Dehydrogenase, subunit A, domain 3"/>
    <property type="match status" value="1"/>
</dbReference>
<reference evidence="11 12" key="1">
    <citation type="submission" date="2020-03" db="EMBL/GenBank/DDBJ databases">
        <title>Sequencing the genomes of 1000 actinobacteria strains.</title>
        <authorList>
            <person name="Klenk H.-P."/>
        </authorList>
    </citation>
    <scope>NUCLEOTIDE SEQUENCE [LARGE SCALE GENOMIC DNA]</scope>
    <source>
        <strain evidence="11 12">DSM 44556</strain>
    </source>
</reference>
<dbReference type="PANTHER" id="PTHR48083">
    <property type="entry name" value="MEDIUM-CHAIN SPECIFIC ACYL-COA DEHYDROGENASE, MITOCHONDRIAL-RELATED"/>
    <property type="match status" value="1"/>
</dbReference>
<accession>A0A7X5TZC3</accession>
<dbReference type="AlphaFoldDB" id="A0A7X5TZC3"/>
<dbReference type="Pfam" id="PF00441">
    <property type="entry name" value="Acyl-CoA_dh_1"/>
    <property type="match status" value="1"/>
</dbReference>
<protein>
    <submittedName>
        <fullName evidence="11">Alkylation response protein AidB-like acyl-CoA dehydrogenase</fullName>
    </submittedName>
</protein>